<dbReference type="HAMAP" id="MF_01033">
    <property type="entry name" value="LeuB_type1"/>
    <property type="match status" value="1"/>
</dbReference>
<comment type="cofactor">
    <cofactor evidence="1">
        <name>Mn(2+)</name>
        <dbReference type="ChEBI" id="CHEBI:29035"/>
    </cofactor>
</comment>
<comment type="caution">
    <text evidence="15">The sequence shown here is derived from an EMBL/GenBank/DDBJ whole genome shotgun (WGS) entry which is preliminary data.</text>
</comment>
<comment type="pathway">
    <text evidence="12">Amino-acid biosynthesis; L-leucine biosynthesis; L-leucine from 3-methyl-2-oxobutanoate: step 3/4.</text>
</comment>
<evidence type="ECO:0000256" key="7">
    <source>
        <dbReference type="ARBA" id="ARBA00022723"/>
    </source>
</evidence>
<comment type="catalytic activity">
    <reaction evidence="12">
        <text>(2R,3S)-3-isopropylmalate + NAD(+) = 4-methyl-2-oxopentanoate + CO2 + NADH</text>
        <dbReference type="Rhea" id="RHEA:32271"/>
        <dbReference type="ChEBI" id="CHEBI:16526"/>
        <dbReference type="ChEBI" id="CHEBI:17865"/>
        <dbReference type="ChEBI" id="CHEBI:35121"/>
        <dbReference type="ChEBI" id="CHEBI:57540"/>
        <dbReference type="ChEBI" id="CHEBI:57945"/>
        <dbReference type="EC" id="1.1.1.85"/>
    </reaction>
</comment>
<feature type="chain" id="PRO_5045553665" description="3-isopropylmalate dehydrogenase" evidence="13">
    <location>
        <begin position="17"/>
        <end position="407"/>
    </location>
</feature>
<dbReference type="SMART" id="SM01329">
    <property type="entry name" value="Iso_dh"/>
    <property type="match status" value="1"/>
</dbReference>
<comment type="cofactor">
    <cofactor evidence="12">
        <name>Mg(2+)</name>
        <dbReference type="ChEBI" id="CHEBI:18420"/>
    </cofactor>
    <cofactor evidence="12">
        <name>Mn(2+)</name>
        <dbReference type="ChEBI" id="CHEBI:29035"/>
    </cofactor>
    <text evidence="12">Binds 1 Mg(2+) or Mn(2+) ion per subunit.</text>
</comment>
<evidence type="ECO:0000256" key="2">
    <source>
        <dbReference type="ARBA" id="ARBA00007769"/>
    </source>
</evidence>
<evidence type="ECO:0000256" key="3">
    <source>
        <dbReference type="ARBA" id="ARBA00011738"/>
    </source>
</evidence>
<evidence type="ECO:0000256" key="4">
    <source>
        <dbReference type="ARBA" id="ARBA00013101"/>
    </source>
</evidence>
<dbReference type="Proteomes" id="UP001363151">
    <property type="component" value="Unassembled WGS sequence"/>
</dbReference>
<evidence type="ECO:0000256" key="13">
    <source>
        <dbReference type="SAM" id="SignalP"/>
    </source>
</evidence>
<dbReference type="InterPro" id="IPR019818">
    <property type="entry name" value="IsoCit/isopropylmalate_DH_CS"/>
</dbReference>
<organism evidence="15 16">
    <name type="scientific">Aureococcus anophagefferens</name>
    <name type="common">Harmful bloom alga</name>
    <dbReference type="NCBI Taxonomy" id="44056"/>
    <lineage>
        <taxon>Eukaryota</taxon>
        <taxon>Sar</taxon>
        <taxon>Stramenopiles</taxon>
        <taxon>Ochrophyta</taxon>
        <taxon>Pelagophyceae</taxon>
        <taxon>Pelagomonadales</taxon>
        <taxon>Pelagomonadaceae</taxon>
        <taxon>Aureococcus</taxon>
    </lineage>
</organism>
<protein>
    <recommendedName>
        <fullName evidence="4 12">3-isopropylmalate dehydrogenase</fullName>
        <ecNumber evidence="4 12">1.1.1.85</ecNumber>
    </recommendedName>
</protein>
<evidence type="ECO:0000313" key="16">
    <source>
        <dbReference type="Proteomes" id="UP001363151"/>
    </source>
</evidence>
<comment type="subunit">
    <text evidence="3 12">Homodimer.</text>
</comment>
<keyword evidence="7 12" id="KW-0479">Metal-binding</keyword>
<dbReference type="NCBIfam" id="TIGR00169">
    <property type="entry name" value="leuB"/>
    <property type="match status" value="1"/>
</dbReference>
<dbReference type="Gene3D" id="3.40.718.10">
    <property type="entry name" value="Isopropylmalate Dehydrogenase"/>
    <property type="match status" value="1"/>
</dbReference>
<gene>
    <name evidence="15" type="ORF">SO694_00049232</name>
</gene>
<keyword evidence="5 12" id="KW-0432">Leucine biosynthesis</keyword>
<sequence>MMLRALLATFAATAGALVAPSARSARAAPRMAVSSPQSNYKITLLPGDGIGPEITAATVKALNAAGATKGVSFEYDEQLLGGCAIDAAGTPWPEATLKSCQAADSILMAAIGGPKWDGNPRELRPETGLLAMRQELGLFANLRPAKAIPQLLEASSLKPEIVEGVDIMVVRELCGDVYFGKPAGIFVNDEGHRVGQNNMIYSEPEIERIARVAMDVAAKRGGKCCSIDKANVLDVSQLWKEVVIRVHGEQWADSVELSHMYVDNAAMQLVRWPKQFDTIVCGNIFGDILSDEASMLVGSLGMLPSASLPSEGPGVFEPIHGSAPDIAGTDAANPLAMILSAAMMCTYDLAQPELGQLLEDAVEAVLDDGLRTKDIVSEGATDQTLVGCVAMGDAVAAKVEALAKVLA</sequence>
<proteinExistence type="inferred from homology"/>
<comment type="function">
    <text evidence="12">Catalyzes the oxidation of 3-carboxy-2-hydroxy-4-methylpentanoate (3-isopropylmalate) to 3-carboxy-4-methyl-2-oxopentanoate. The product decarboxylates to 4-methyl-2 oxopentanoate.</text>
</comment>
<dbReference type="InterPro" id="IPR024084">
    <property type="entry name" value="IsoPropMal-DH-like_dom"/>
</dbReference>
<name>A0ABR1G8S6_AURAN</name>
<evidence type="ECO:0000256" key="1">
    <source>
        <dbReference type="ARBA" id="ARBA00001936"/>
    </source>
</evidence>
<keyword evidence="10 12" id="KW-0520">NAD</keyword>
<evidence type="ECO:0000256" key="6">
    <source>
        <dbReference type="ARBA" id="ARBA00022605"/>
    </source>
</evidence>
<dbReference type="SUPFAM" id="SSF53659">
    <property type="entry name" value="Isocitrate/Isopropylmalate dehydrogenase-like"/>
    <property type="match status" value="1"/>
</dbReference>
<evidence type="ECO:0000256" key="8">
    <source>
        <dbReference type="ARBA" id="ARBA00022842"/>
    </source>
</evidence>
<feature type="signal peptide" evidence="13">
    <location>
        <begin position="1"/>
        <end position="16"/>
    </location>
</feature>
<dbReference type="PROSITE" id="PS00470">
    <property type="entry name" value="IDH_IMDH"/>
    <property type="match status" value="1"/>
</dbReference>
<dbReference type="EC" id="1.1.1.85" evidence="4 12"/>
<evidence type="ECO:0000256" key="5">
    <source>
        <dbReference type="ARBA" id="ARBA00022430"/>
    </source>
</evidence>
<comment type="similarity">
    <text evidence="2">Belongs to the isocitrate and isopropylmalate dehydrogenases family.</text>
</comment>
<evidence type="ECO:0000259" key="14">
    <source>
        <dbReference type="SMART" id="SM01329"/>
    </source>
</evidence>
<reference evidence="15 16" key="1">
    <citation type="submission" date="2024-03" db="EMBL/GenBank/DDBJ databases">
        <title>Aureococcus anophagefferens CCMP1851 and Kratosvirus quantuckense: Draft genome of a second virus-susceptible host strain in the model system.</title>
        <authorList>
            <person name="Chase E."/>
            <person name="Truchon A.R."/>
            <person name="Schepens W."/>
            <person name="Wilhelm S.W."/>
        </authorList>
    </citation>
    <scope>NUCLEOTIDE SEQUENCE [LARGE SCALE GENOMIC DNA]</scope>
    <source>
        <strain evidence="15 16">CCMP1851</strain>
    </source>
</reference>
<dbReference type="InterPro" id="IPR004429">
    <property type="entry name" value="Isopropylmalate_DH"/>
</dbReference>
<accession>A0ABR1G8S6</accession>
<dbReference type="Pfam" id="PF00180">
    <property type="entry name" value="Iso_dh"/>
    <property type="match status" value="1"/>
</dbReference>
<dbReference type="PANTHER" id="PTHR42979:SF1">
    <property type="entry name" value="3-ISOPROPYLMALATE DEHYDROGENASE"/>
    <property type="match status" value="1"/>
</dbReference>
<keyword evidence="16" id="KW-1185">Reference proteome</keyword>
<dbReference type="EMBL" id="JBBJCI010000078">
    <property type="protein sequence ID" value="KAK7249484.1"/>
    <property type="molecule type" value="Genomic_DNA"/>
</dbReference>
<evidence type="ECO:0000256" key="10">
    <source>
        <dbReference type="ARBA" id="ARBA00023027"/>
    </source>
</evidence>
<keyword evidence="6" id="KW-0028">Amino-acid biosynthesis</keyword>
<dbReference type="PANTHER" id="PTHR42979">
    <property type="entry name" value="3-ISOPROPYLMALATE DEHYDROGENASE"/>
    <property type="match status" value="1"/>
</dbReference>
<evidence type="ECO:0000313" key="15">
    <source>
        <dbReference type="EMBL" id="KAK7249484.1"/>
    </source>
</evidence>
<evidence type="ECO:0000256" key="9">
    <source>
        <dbReference type="ARBA" id="ARBA00023002"/>
    </source>
</evidence>
<feature type="domain" description="Isopropylmalate dehydrogenase-like" evidence="14">
    <location>
        <begin position="41"/>
        <end position="395"/>
    </location>
</feature>
<keyword evidence="11 12" id="KW-0100">Branched-chain amino acid biosynthesis</keyword>
<keyword evidence="9" id="KW-0560">Oxidoreductase</keyword>
<evidence type="ECO:0000256" key="12">
    <source>
        <dbReference type="RuleBase" id="RU004445"/>
    </source>
</evidence>
<keyword evidence="13" id="KW-0732">Signal</keyword>
<keyword evidence="8" id="KW-0460">Magnesium</keyword>
<evidence type="ECO:0000256" key="11">
    <source>
        <dbReference type="ARBA" id="ARBA00023304"/>
    </source>
</evidence>